<feature type="domain" description="GAF" evidence="2">
    <location>
        <begin position="89"/>
        <end position="240"/>
    </location>
</feature>
<reference evidence="3 4" key="1">
    <citation type="submission" date="2019-06" db="EMBL/GenBank/DDBJ databases">
        <title>Whole genome shotgun sequence of Streptomyces spinoverrucosus NBRC 14228.</title>
        <authorList>
            <person name="Hosoyama A."/>
            <person name="Uohara A."/>
            <person name="Ohji S."/>
            <person name="Ichikawa N."/>
        </authorList>
    </citation>
    <scope>NUCLEOTIDE SEQUENCE [LARGE SCALE GENOMIC DNA]</scope>
    <source>
        <strain evidence="3 4">NBRC 14228</strain>
    </source>
</reference>
<dbReference type="InterPro" id="IPR029016">
    <property type="entry name" value="GAF-like_dom_sf"/>
</dbReference>
<dbReference type="PANTHER" id="PTHR33744:SF1">
    <property type="entry name" value="DNA-BINDING TRANSCRIPTIONAL ACTIVATOR ADER"/>
    <property type="match status" value="1"/>
</dbReference>
<keyword evidence="4" id="KW-1185">Reference proteome</keyword>
<dbReference type="AlphaFoldDB" id="A0A4Y3VAS4"/>
<dbReference type="Gene3D" id="1.10.10.2840">
    <property type="entry name" value="PucR C-terminal helix-turn-helix domain"/>
    <property type="match status" value="1"/>
</dbReference>
<dbReference type="Pfam" id="PF13556">
    <property type="entry name" value="HTH_30"/>
    <property type="match status" value="1"/>
</dbReference>
<evidence type="ECO:0000313" key="4">
    <source>
        <dbReference type="Proteomes" id="UP000317881"/>
    </source>
</evidence>
<dbReference type="InterPro" id="IPR041522">
    <property type="entry name" value="CdaR_GGDEF"/>
</dbReference>
<dbReference type="EMBL" id="BJND01000007">
    <property type="protein sequence ID" value="GEC03463.1"/>
    <property type="molecule type" value="Genomic_DNA"/>
</dbReference>
<dbReference type="SUPFAM" id="SSF55781">
    <property type="entry name" value="GAF domain-like"/>
    <property type="match status" value="1"/>
</dbReference>
<evidence type="ECO:0000259" key="2">
    <source>
        <dbReference type="SMART" id="SM00065"/>
    </source>
</evidence>
<dbReference type="InterPro" id="IPR025736">
    <property type="entry name" value="PucR_C-HTH_dom"/>
</dbReference>
<sequence length="656" mass="69829">MSAATPRQLPTVMDVLATLAEHGAAQRLDELLADARTLGATPRQIQELEQATLLGTSVLDRFALAQERETTLVSLVDTCRDLAEAMAEGVQATLRTATQRARRLLRADLAYLGLHEQADGPLTVVASEGDATAFNIGLRITGPAGLGRAALDKGAPFSTPDYLADRSIDHSEEIDRVVRAEGVRAVVAVPLQGPGGVSGALYGAHREVRRFTAQEISSLSTLATLAATTLGTARLMESLGAQKAELERDGAQAWSIVGAHRRMEAAYDHLLTLVHDGSPLDAITEVAATALGGALAVRELGGELLAAHGRLPEYEDEILTQRSLDAMAAGEPVPLDDGAWVAPVTGGGDPLGTVLFLPDTPFIGQRGPRPLRVAVRAIALSLQRDRNRALAEGRTRDDLFEALLAPDSMGLAWWQLEEQAARLGIAAGTPYVVVVARPEGGSLRRATAWAASYAHRKSGLKSVRDECLSLLLPGDDAAAAARAAHKELSPLLDVPVTVGAAGPRTGLPEVARLHDDAQRCLTALTELGNQGGVATPEELGFLGVLLADVLSVPSYVESVLGPVLAHDEQRYTEFARTLEVYFASRSSPRRAARVLHIHPNTVARRLDRITELLGDDWQSPERALEIQLALRLHRTRGTLLGRLPRTARGQADSGSS</sequence>
<dbReference type="InterPro" id="IPR042070">
    <property type="entry name" value="PucR_C-HTH_sf"/>
</dbReference>
<evidence type="ECO:0000313" key="3">
    <source>
        <dbReference type="EMBL" id="GEC03463.1"/>
    </source>
</evidence>
<dbReference type="PANTHER" id="PTHR33744">
    <property type="entry name" value="CARBOHYDRATE DIACID REGULATOR"/>
    <property type="match status" value="1"/>
</dbReference>
<dbReference type="RefSeq" id="WP_229864761.1">
    <property type="nucleotide sequence ID" value="NZ_BJND01000007.1"/>
</dbReference>
<dbReference type="Proteomes" id="UP000317881">
    <property type="component" value="Unassembled WGS sequence"/>
</dbReference>
<dbReference type="InterPro" id="IPR003018">
    <property type="entry name" value="GAF"/>
</dbReference>
<dbReference type="Pfam" id="PF13185">
    <property type="entry name" value="GAF_2"/>
    <property type="match status" value="1"/>
</dbReference>
<comment type="similarity">
    <text evidence="1">Belongs to the CdaR family.</text>
</comment>
<dbReference type="SMART" id="SM00065">
    <property type="entry name" value="GAF"/>
    <property type="match status" value="1"/>
</dbReference>
<name>A0A4Y3VAS4_9ACTN</name>
<proteinExistence type="inferred from homology"/>
<dbReference type="InterPro" id="IPR051448">
    <property type="entry name" value="CdaR-like_regulators"/>
</dbReference>
<protein>
    <recommendedName>
        <fullName evidence="2">GAF domain-containing protein</fullName>
    </recommendedName>
</protein>
<organism evidence="3 4">
    <name type="scientific">Streptomyces spinoverrucosus</name>
    <dbReference type="NCBI Taxonomy" id="284043"/>
    <lineage>
        <taxon>Bacteria</taxon>
        <taxon>Bacillati</taxon>
        <taxon>Actinomycetota</taxon>
        <taxon>Actinomycetes</taxon>
        <taxon>Kitasatosporales</taxon>
        <taxon>Streptomycetaceae</taxon>
        <taxon>Streptomyces</taxon>
    </lineage>
</organism>
<dbReference type="Pfam" id="PF17853">
    <property type="entry name" value="GGDEF_2"/>
    <property type="match status" value="1"/>
</dbReference>
<accession>A0A4Y3VAS4</accession>
<evidence type="ECO:0000256" key="1">
    <source>
        <dbReference type="ARBA" id="ARBA00006754"/>
    </source>
</evidence>
<comment type="caution">
    <text evidence="3">The sequence shown here is derived from an EMBL/GenBank/DDBJ whole genome shotgun (WGS) entry which is preliminary data.</text>
</comment>
<gene>
    <name evidence="3" type="ORF">SSP24_11180</name>
</gene>
<dbReference type="Gene3D" id="3.30.450.40">
    <property type="match status" value="1"/>
</dbReference>